<comment type="function">
    <text evidence="13">Beta-glucosidases are one of a number of cellulolytic enzymes involved in the degradation of cellulosic biomass. Catalyzes the last step releasing glucose from the inhibitory cellobiose.</text>
</comment>
<evidence type="ECO:0000256" key="16">
    <source>
        <dbReference type="ARBA" id="ARBA00041601"/>
    </source>
</evidence>
<organism evidence="23 24">
    <name type="scientific">Gibberella intermedia</name>
    <name type="common">Bulb rot disease fungus</name>
    <name type="synonym">Fusarium proliferatum</name>
    <dbReference type="NCBI Taxonomy" id="948311"/>
    <lineage>
        <taxon>Eukaryota</taxon>
        <taxon>Fungi</taxon>
        <taxon>Dikarya</taxon>
        <taxon>Ascomycota</taxon>
        <taxon>Pezizomycotina</taxon>
        <taxon>Sordariomycetes</taxon>
        <taxon>Hypocreomycetidae</taxon>
        <taxon>Hypocreales</taxon>
        <taxon>Nectriaceae</taxon>
        <taxon>Fusarium</taxon>
        <taxon>Fusarium fujikuroi species complex</taxon>
    </lineage>
</organism>
<comment type="catalytic activity">
    <reaction evidence="1">
        <text>Hydrolysis of terminal, non-reducing beta-D-glucosyl residues with release of beta-D-glucose.</text>
        <dbReference type="EC" id="3.2.1.21"/>
    </reaction>
</comment>
<evidence type="ECO:0000256" key="11">
    <source>
        <dbReference type="ARBA" id="ARBA00023295"/>
    </source>
</evidence>
<dbReference type="Gene3D" id="3.40.50.1700">
    <property type="entry name" value="Glycoside hydrolase family 3 C-terminal domain"/>
    <property type="match status" value="1"/>
</dbReference>
<dbReference type="Gene3D" id="3.20.20.300">
    <property type="entry name" value="Glycoside hydrolase, family 3, N-terminal domain"/>
    <property type="match status" value="1"/>
</dbReference>
<keyword evidence="10" id="KW-0119">Carbohydrate metabolism</keyword>
<dbReference type="InterPro" id="IPR036881">
    <property type="entry name" value="Glyco_hydro_3_C_sf"/>
</dbReference>
<evidence type="ECO:0000313" key="24">
    <source>
        <dbReference type="Proteomes" id="UP000251714"/>
    </source>
</evidence>
<feature type="domain" description="Fibronectin type III-like" evidence="22">
    <location>
        <begin position="651"/>
        <end position="723"/>
    </location>
</feature>
<evidence type="ECO:0000256" key="19">
    <source>
        <dbReference type="ARBA" id="ARBA00078013"/>
    </source>
</evidence>
<sequence>PVITGEGWDDGFKKAQAFLAELSVEEKIHLVTGASAYDGPNAIRVADYSSVFPAGISAGASWDRNLIYKRGFMMGSEFKGKGAHVALGPTAGPLGRSVLDGRYWEGFGIDPYLSGVGVSETVKGMQSAGVQACVKHYIANEQETQRNPSTNSKGQSIASISSNLDDRTLHELYLWPFADAVKAGVASVMCSYNRINGTYACENDRTINQVLKTELGFQGYVVSDWGGTMSGPRAINSGLDMTMPGGIGLGIESNTSFFGFNISTAIMNGNLDTSRVDDMVLRVMTPYFQLGQNEGFPTVDPSSASLFNFDQAQSPFIWNITGPTHRDVREDHADLIRELGAASVVLLKNLNNTLPIREAPLNIGVFGNDAADSSDGLYRGIDSPTEVFGFNIGTFYMGGGSADGRLTYLVSSLDAIKAWVPKGGLVQYMTNNEGLSTDLKRLYPRPEICLVFLKSYVSEGADRIQYDVDWDGNSVVSQVAATCPKTIVVVHAGGAVSMPWSNHPNVTAILAAHIPGQESGNAILDVITGKVNPSGHLPYTIAKNITDYNAPIVNLTNAGPDGWQSNFTEGLMIDYRHFDNADIEPLYEFGFGLSYTTFNISAIRVIHQSQNISARLNKHGFVRPGGNPDLHRPAVTLTIEVANTGLVDGSAVPQLYVAFPQDTSPVGTPQNVLRGFDKVYIPYGHSKKVTFTLTTRDVSYWDAQLQEWIIPEGEFKIRVGFSSRDLHRPIMVKLV</sequence>
<dbReference type="GO" id="GO:0009251">
    <property type="term" value="P:glucan catabolic process"/>
    <property type="evidence" value="ECO:0007669"/>
    <property type="project" value="TreeGrafter"/>
</dbReference>
<dbReference type="EC" id="3.2.1.21" evidence="5"/>
<dbReference type="EMBL" id="PKMI01000045">
    <property type="protein sequence ID" value="RBA11792.1"/>
    <property type="molecule type" value="Genomic_DNA"/>
</dbReference>
<dbReference type="GO" id="GO:0005576">
    <property type="term" value="C:extracellular region"/>
    <property type="evidence" value="ECO:0007669"/>
    <property type="project" value="UniProtKB-SubCell"/>
</dbReference>
<protein>
    <recommendedName>
        <fullName evidence="18">Beta-glucosidase cel3A</fullName>
        <ecNumber evidence="5">3.2.1.21</ecNumber>
    </recommendedName>
    <alternativeName>
        <fullName evidence="15">Beta-D-glucoside glucohydrolase G</fullName>
    </alternativeName>
    <alternativeName>
        <fullName evidence="19">Beta-D-glucoside glucohydrolase cel3A</fullName>
    </alternativeName>
    <alternativeName>
        <fullName evidence="16">Cellobiase G</fullName>
    </alternativeName>
    <alternativeName>
        <fullName evidence="21">Cellobiase cel3A</fullName>
    </alternativeName>
    <alternativeName>
        <fullName evidence="17">Gentiobiase G</fullName>
    </alternativeName>
    <alternativeName>
        <fullName evidence="20">Gentiobiase cel3A</fullName>
    </alternativeName>
    <alternativeName>
        <fullName evidence="14">Probable beta-glucosidase G</fullName>
    </alternativeName>
</protein>
<dbReference type="Proteomes" id="UP000251714">
    <property type="component" value="Unassembled WGS sequence"/>
</dbReference>
<dbReference type="InterPro" id="IPR002772">
    <property type="entry name" value="Glyco_hydro_3_C"/>
</dbReference>
<evidence type="ECO:0000256" key="5">
    <source>
        <dbReference type="ARBA" id="ARBA00012744"/>
    </source>
</evidence>
<comment type="caution">
    <text evidence="23">The sequence shown here is derived from an EMBL/GenBank/DDBJ whole genome shotgun (WGS) entry which is preliminary data.</text>
</comment>
<dbReference type="PANTHER" id="PTHR42715">
    <property type="entry name" value="BETA-GLUCOSIDASE"/>
    <property type="match status" value="1"/>
</dbReference>
<evidence type="ECO:0000256" key="17">
    <source>
        <dbReference type="ARBA" id="ARBA00041808"/>
    </source>
</evidence>
<evidence type="ECO:0000256" key="15">
    <source>
        <dbReference type="ARBA" id="ARBA00041276"/>
    </source>
</evidence>
<dbReference type="Pfam" id="PF14310">
    <property type="entry name" value="Fn3-like"/>
    <property type="match status" value="1"/>
</dbReference>
<dbReference type="SUPFAM" id="SSF51445">
    <property type="entry name" value="(Trans)glycosidases"/>
    <property type="match status" value="1"/>
</dbReference>
<keyword evidence="11" id="KW-0326">Glycosidase</keyword>
<evidence type="ECO:0000256" key="2">
    <source>
        <dbReference type="ARBA" id="ARBA00004613"/>
    </source>
</evidence>
<dbReference type="InterPro" id="IPR026891">
    <property type="entry name" value="Fn3-like"/>
</dbReference>
<dbReference type="Gene3D" id="2.60.40.10">
    <property type="entry name" value="Immunoglobulins"/>
    <property type="match status" value="1"/>
</dbReference>
<dbReference type="SMART" id="SM01217">
    <property type="entry name" value="Fn3_like"/>
    <property type="match status" value="1"/>
</dbReference>
<keyword evidence="7" id="KW-0732">Signal</keyword>
<keyword evidence="12" id="KW-0624">Polysaccharide degradation</keyword>
<dbReference type="InterPro" id="IPR050288">
    <property type="entry name" value="Cellulose_deg_GH3"/>
</dbReference>
<dbReference type="SUPFAM" id="SSF52279">
    <property type="entry name" value="Beta-D-glucan exohydrolase, C-terminal domain"/>
    <property type="match status" value="1"/>
</dbReference>
<evidence type="ECO:0000259" key="22">
    <source>
        <dbReference type="SMART" id="SM01217"/>
    </source>
</evidence>
<evidence type="ECO:0000256" key="6">
    <source>
        <dbReference type="ARBA" id="ARBA00022525"/>
    </source>
</evidence>
<evidence type="ECO:0000256" key="7">
    <source>
        <dbReference type="ARBA" id="ARBA00022729"/>
    </source>
</evidence>
<evidence type="ECO:0000256" key="9">
    <source>
        <dbReference type="ARBA" id="ARBA00023180"/>
    </source>
</evidence>
<dbReference type="InterPro" id="IPR001764">
    <property type="entry name" value="Glyco_hydro_3_N"/>
</dbReference>
<evidence type="ECO:0000313" key="23">
    <source>
        <dbReference type="EMBL" id="RBA11792.1"/>
    </source>
</evidence>
<comment type="similarity">
    <text evidence="4">Belongs to the glycosyl hydrolase 3 family.</text>
</comment>
<evidence type="ECO:0000256" key="1">
    <source>
        <dbReference type="ARBA" id="ARBA00000448"/>
    </source>
</evidence>
<evidence type="ECO:0000256" key="3">
    <source>
        <dbReference type="ARBA" id="ARBA00004987"/>
    </source>
</evidence>
<dbReference type="PANTHER" id="PTHR42715:SF12">
    <property type="entry name" value="BETA-GLUCOSIDASE G-RELATED"/>
    <property type="match status" value="1"/>
</dbReference>
<proteinExistence type="inferred from homology"/>
<evidence type="ECO:0000256" key="13">
    <source>
        <dbReference type="ARBA" id="ARBA00024983"/>
    </source>
</evidence>
<keyword evidence="8" id="KW-0378">Hydrolase</keyword>
<dbReference type="InterPro" id="IPR013783">
    <property type="entry name" value="Ig-like_fold"/>
</dbReference>
<dbReference type="InterPro" id="IPR036962">
    <property type="entry name" value="Glyco_hydro_3_N_sf"/>
</dbReference>
<evidence type="ECO:0000256" key="14">
    <source>
        <dbReference type="ARBA" id="ARBA00039579"/>
    </source>
</evidence>
<keyword evidence="9" id="KW-0325">Glycoprotein</keyword>
<name>A0A365MTN8_GIBIN</name>
<accession>A0A365MTN8</accession>
<evidence type="ECO:0000256" key="8">
    <source>
        <dbReference type="ARBA" id="ARBA00022801"/>
    </source>
</evidence>
<dbReference type="AlphaFoldDB" id="A0A365MTN8"/>
<dbReference type="Pfam" id="PF00933">
    <property type="entry name" value="Glyco_hydro_3"/>
    <property type="match status" value="1"/>
</dbReference>
<evidence type="ECO:0000256" key="12">
    <source>
        <dbReference type="ARBA" id="ARBA00023326"/>
    </source>
</evidence>
<feature type="non-terminal residue" evidence="23">
    <location>
        <position position="1"/>
    </location>
</feature>
<dbReference type="GO" id="GO:0008422">
    <property type="term" value="F:beta-glucosidase activity"/>
    <property type="evidence" value="ECO:0007669"/>
    <property type="project" value="UniProtKB-EC"/>
</dbReference>
<comment type="subcellular location">
    <subcellularLocation>
        <location evidence="2">Secreted</location>
    </subcellularLocation>
</comment>
<evidence type="ECO:0000256" key="18">
    <source>
        <dbReference type="ARBA" id="ARBA00070030"/>
    </source>
</evidence>
<keyword evidence="6" id="KW-0964">Secreted</keyword>
<dbReference type="FunFam" id="3.20.20.300:FF:000002">
    <property type="entry name" value="Probable beta-glucosidase"/>
    <property type="match status" value="1"/>
</dbReference>
<comment type="pathway">
    <text evidence="3">Glycan metabolism; cellulose degradation.</text>
</comment>
<gene>
    <name evidence="23" type="ORF">FPRO05_14229</name>
</gene>
<dbReference type="Pfam" id="PF01915">
    <property type="entry name" value="Glyco_hydro_3_C"/>
    <property type="match status" value="1"/>
</dbReference>
<evidence type="ECO:0000256" key="20">
    <source>
        <dbReference type="ARBA" id="ARBA00083231"/>
    </source>
</evidence>
<reference evidence="23 24" key="1">
    <citation type="submission" date="2017-12" db="EMBL/GenBank/DDBJ databases">
        <title>Genome sequence of the mycotoxigenic crop pathogen Fusarium proliferatum, strain ITEM 2341 from Date Palm.</title>
        <authorList>
            <person name="Almiman B.F."/>
            <person name="Shittu T.A."/>
            <person name="Muthumeenakshi S."/>
            <person name="Baroncelli R."/>
            <person name="Sreenivasaprasada S."/>
        </authorList>
    </citation>
    <scope>NUCLEOTIDE SEQUENCE [LARGE SCALE GENOMIC DNA]</scope>
    <source>
        <strain evidence="23 24">ITEM 2341</strain>
    </source>
</reference>
<dbReference type="InterPro" id="IPR017853">
    <property type="entry name" value="GH"/>
</dbReference>
<evidence type="ECO:0000256" key="10">
    <source>
        <dbReference type="ARBA" id="ARBA00023277"/>
    </source>
</evidence>
<evidence type="ECO:0000256" key="21">
    <source>
        <dbReference type="ARBA" id="ARBA00083611"/>
    </source>
</evidence>
<dbReference type="PRINTS" id="PR00133">
    <property type="entry name" value="GLHYDRLASE3"/>
</dbReference>
<evidence type="ECO:0000256" key="4">
    <source>
        <dbReference type="ARBA" id="ARBA00005336"/>
    </source>
</evidence>